<accession>A0A1G4TFE8</accession>
<dbReference type="NCBIfam" id="TIGR03123">
    <property type="entry name" value="one_C_unchar_1"/>
    <property type="match status" value="1"/>
</dbReference>
<dbReference type="SUPFAM" id="SSF53067">
    <property type="entry name" value="Actin-like ATPase domain"/>
    <property type="match status" value="1"/>
</dbReference>
<dbReference type="Pfam" id="PF01968">
    <property type="entry name" value="Hydantoinase_A"/>
    <property type="match status" value="1"/>
</dbReference>
<dbReference type="EMBL" id="FMTP01000004">
    <property type="protein sequence ID" value="SCW80094.1"/>
    <property type="molecule type" value="Genomic_DNA"/>
</dbReference>
<protein>
    <submittedName>
        <fullName evidence="2">Probable H4MPT-linked C1 transfer pathway protein</fullName>
    </submittedName>
</protein>
<dbReference type="RefSeq" id="WP_091440921.1">
    <property type="nucleotide sequence ID" value="NZ_FMTP01000004.1"/>
</dbReference>
<feature type="domain" description="Hydantoinase A/oxoprolinase" evidence="1">
    <location>
        <begin position="83"/>
        <end position="307"/>
    </location>
</feature>
<evidence type="ECO:0000313" key="3">
    <source>
        <dbReference type="Proteomes" id="UP000198889"/>
    </source>
</evidence>
<organism evidence="2 3">
    <name type="scientific">Ancylobacter rudongensis</name>
    <dbReference type="NCBI Taxonomy" id="177413"/>
    <lineage>
        <taxon>Bacteria</taxon>
        <taxon>Pseudomonadati</taxon>
        <taxon>Pseudomonadota</taxon>
        <taxon>Alphaproteobacteria</taxon>
        <taxon>Hyphomicrobiales</taxon>
        <taxon>Xanthobacteraceae</taxon>
        <taxon>Ancylobacter</taxon>
    </lineage>
</organism>
<dbReference type="Proteomes" id="UP000198889">
    <property type="component" value="Unassembled WGS sequence"/>
</dbReference>
<proteinExistence type="predicted"/>
<dbReference type="Gene3D" id="3.30.420.190">
    <property type="entry name" value="conserved archaeal protein q6m145"/>
    <property type="match status" value="1"/>
</dbReference>
<dbReference type="STRING" id="177413.SAMN05660859_2914"/>
<gene>
    <name evidence="2" type="ORF">SAMN05660859_2914</name>
</gene>
<name>A0A1G4TFE8_9HYPH</name>
<reference evidence="3" key="1">
    <citation type="submission" date="2016-10" db="EMBL/GenBank/DDBJ databases">
        <authorList>
            <person name="Varghese N."/>
            <person name="Submissions S."/>
        </authorList>
    </citation>
    <scope>NUCLEOTIDE SEQUENCE [LARGE SCALE GENOMIC DNA]</scope>
    <source>
        <strain evidence="3">CGMCC 1.1761</strain>
    </source>
</reference>
<dbReference type="InterPro" id="IPR043129">
    <property type="entry name" value="ATPase_NBD"/>
</dbReference>
<dbReference type="Gene3D" id="3.30.420.40">
    <property type="match status" value="1"/>
</dbReference>
<evidence type="ECO:0000259" key="1">
    <source>
        <dbReference type="Pfam" id="PF01968"/>
    </source>
</evidence>
<dbReference type="InterPro" id="IPR002821">
    <property type="entry name" value="Hydantoinase_A"/>
</dbReference>
<evidence type="ECO:0000313" key="2">
    <source>
        <dbReference type="EMBL" id="SCW80094.1"/>
    </source>
</evidence>
<dbReference type="AlphaFoldDB" id="A0A1G4TFE8"/>
<sequence length="347" mass="36374">MKRIARLGWDVGGAHVKLAAFGQDGRLKAVRIAPCPVWKGEETLAGALRELRAEFEPGVPSAVTMTAEGADLWPDRRAGVVGTAAILMRELAGAPLALFAGPEGFVPPERAAEHADHIASANWYAAAAVLSHLLPGGILVDIGSTTTDLIPFDSGRVTARGFTDAERLASNELVYTGTARTPVMALAHEAPFEGRWLALMAEHFATTADIHRLTGALAEDADLHPSADGGPKTIEASARRLLRMIGQDFSPALLPKARALARHLAEAQLARIGRAFDCVASAQENGPELLVGAGVGRFMAARLAERRDLAYLDLADVLTDDPALSRQAADCAPAVAVGLLAAALDAA</sequence>
<keyword evidence="3" id="KW-1185">Reference proteome</keyword>
<dbReference type="InterPro" id="IPR002756">
    <property type="entry name" value="MfnF"/>
</dbReference>
<dbReference type="GO" id="GO:0016787">
    <property type="term" value="F:hydrolase activity"/>
    <property type="evidence" value="ECO:0007669"/>
    <property type="project" value="InterPro"/>
</dbReference>